<organism evidence="1">
    <name type="scientific">Myoviridae sp. ctool15</name>
    <dbReference type="NCBI Taxonomy" id="2826696"/>
    <lineage>
        <taxon>Viruses</taxon>
        <taxon>Duplodnaviria</taxon>
        <taxon>Heunggongvirae</taxon>
        <taxon>Uroviricota</taxon>
        <taxon>Caudoviricetes</taxon>
    </lineage>
</organism>
<sequence length="104" mass="11677">MATKLYISQPMRGKSMNNIMAERKRLVTEAATALHTDDILVLDTLFINHDKPPLEMLGRCLEKMAEADAAIFAPGWRDARGCRVEHLAASEYDLKIIHGKEVVL</sequence>
<protein>
    <recommendedName>
        <fullName evidence="2">DUF4406 domain-containing protein</fullName>
    </recommendedName>
</protein>
<accession>A0A8S5QYB0</accession>
<dbReference type="InterPro" id="IPR025518">
    <property type="entry name" value="DUF4406"/>
</dbReference>
<evidence type="ECO:0000313" key="1">
    <source>
        <dbReference type="EMBL" id="DAE23922.1"/>
    </source>
</evidence>
<name>A0A8S5QYB0_9CAUD</name>
<proteinExistence type="predicted"/>
<reference evidence="1" key="1">
    <citation type="journal article" date="2021" name="Proc. Natl. Acad. Sci. U.S.A.">
        <title>A Catalog of Tens of Thousands of Viruses from Human Metagenomes Reveals Hidden Associations with Chronic Diseases.</title>
        <authorList>
            <person name="Tisza M.J."/>
            <person name="Buck C.B."/>
        </authorList>
    </citation>
    <scope>NUCLEOTIDE SEQUENCE</scope>
    <source>
        <strain evidence="1">Ctool15</strain>
    </source>
</reference>
<dbReference type="SUPFAM" id="SSF52309">
    <property type="entry name" value="N-(deoxy)ribosyltransferase-like"/>
    <property type="match status" value="1"/>
</dbReference>
<dbReference type="EMBL" id="BK015762">
    <property type="protein sequence ID" value="DAE23922.1"/>
    <property type="molecule type" value="Genomic_DNA"/>
</dbReference>
<evidence type="ECO:0008006" key="2">
    <source>
        <dbReference type="Google" id="ProtNLM"/>
    </source>
</evidence>
<dbReference type="Pfam" id="PF14359">
    <property type="entry name" value="DUF4406"/>
    <property type="match status" value="1"/>
</dbReference>